<reference evidence="1 2" key="1">
    <citation type="journal article" date="2020" name="BMC Genomics">
        <title>Intraspecific diversification of the crop wild relative Brassica cretica Lam. using demographic model selection.</title>
        <authorList>
            <person name="Kioukis A."/>
            <person name="Michalopoulou V.A."/>
            <person name="Briers L."/>
            <person name="Pirintsos S."/>
            <person name="Studholme D.J."/>
            <person name="Pavlidis P."/>
            <person name="Sarris P.F."/>
        </authorList>
    </citation>
    <scope>NUCLEOTIDE SEQUENCE [LARGE SCALE GENOMIC DNA]</scope>
    <source>
        <strain evidence="2">cv. PFS-1207/04</strain>
    </source>
</reference>
<dbReference type="EMBL" id="QGKV02000649">
    <property type="protein sequence ID" value="KAF3578389.1"/>
    <property type="molecule type" value="Genomic_DNA"/>
</dbReference>
<dbReference type="Proteomes" id="UP000266723">
    <property type="component" value="Unassembled WGS sequence"/>
</dbReference>
<organism evidence="1 2">
    <name type="scientific">Brassica cretica</name>
    <name type="common">Mustard</name>
    <dbReference type="NCBI Taxonomy" id="69181"/>
    <lineage>
        <taxon>Eukaryota</taxon>
        <taxon>Viridiplantae</taxon>
        <taxon>Streptophyta</taxon>
        <taxon>Embryophyta</taxon>
        <taxon>Tracheophyta</taxon>
        <taxon>Spermatophyta</taxon>
        <taxon>Magnoliopsida</taxon>
        <taxon>eudicotyledons</taxon>
        <taxon>Gunneridae</taxon>
        <taxon>Pentapetalae</taxon>
        <taxon>rosids</taxon>
        <taxon>malvids</taxon>
        <taxon>Brassicales</taxon>
        <taxon>Brassicaceae</taxon>
        <taxon>Brassiceae</taxon>
        <taxon>Brassica</taxon>
    </lineage>
</organism>
<sequence length="157" mass="17917">MKWVRYGLWETASKGRRECMDSCRNDVTTERDGRSVATKRPSLASALRSDRATFFGLFSDVSCFFRRALPTTTQVLYNDTYTKPLQAKSRDTLIIQLHFAKSRDTYTTPLQAKSRDTYTTPLQANVTEDDTTQEWPVSDPQYGSGNSLLPMPRIVFV</sequence>
<accession>A0ABQ7DJY6</accession>
<proteinExistence type="predicted"/>
<keyword evidence="2" id="KW-1185">Reference proteome</keyword>
<name>A0ABQ7DJY6_BRACR</name>
<evidence type="ECO:0000313" key="2">
    <source>
        <dbReference type="Proteomes" id="UP000266723"/>
    </source>
</evidence>
<evidence type="ECO:0000313" key="1">
    <source>
        <dbReference type="EMBL" id="KAF3578389.1"/>
    </source>
</evidence>
<protein>
    <submittedName>
        <fullName evidence="1">Uncharacterized protein</fullName>
    </submittedName>
</protein>
<gene>
    <name evidence="1" type="ORF">DY000_02029039</name>
</gene>
<comment type="caution">
    <text evidence="1">The sequence shown here is derived from an EMBL/GenBank/DDBJ whole genome shotgun (WGS) entry which is preliminary data.</text>
</comment>